<dbReference type="SUPFAM" id="SSF103481">
    <property type="entry name" value="Multidrug resistance efflux transporter EmrE"/>
    <property type="match status" value="1"/>
</dbReference>
<dbReference type="FunFam" id="1.10.3730.20:FF:000001">
    <property type="entry name" value="Quaternary ammonium compound resistance transporter SugE"/>
    <property type="match status" value="1"/>
</dbReference>
<dbReference type="GO" id="GO:0031460">
    <property type="term" value="P:glycine betaine transport"/>
    <property type="evidence" value="ECO:0007669"/>
    <property type="project" value="TreeGrafter"/>
</dbReference>
<evidence type="ECO:0000256" key="9">
    <source>
        <dbReference type="SAM" id="Phobius"/>
    </source>
</evidence>
<dbReference type="InterPro" id="IPR000390">
    <property type="entry name" value="Small_drug/metabolite_transptr"/>
</dbReference>
<organism evidence="10 11">
    <name type="scientific">Ancylobacter mangrovi</name>
    <dbReference type="NCBI Taxonomy" id="2972472"/>
    <lineage>
        <taxon>Bacteria</taxon>
        <taxon>Pseudomonadati</taxon>
        <taxon>Pseudomonadota</taxon>
        <taxon>Alphaproteobacteria</taxon>
        <taxon>Hyphomicrobiales</taxon>
        <taxon>Xanthobacteraceae</taxon>
        <taxon>Ancylobacter</taxon>
    </lineage>
</organism>
<evidence type="ECO:0000256" key="1">
    <source>
        <dbReference type="ARBA" id="ARBA00004651"/>
    </source>
</evidence>
<protein>
    <submittedName>
        <fullName evidence="10">SMR family transporter</fullName>
    </submittedName>
</protein>
<keyword evidence="11" id="KW-1185">Reference proteome</keyword>
<dbReference type="Gene3D" id="1.10.3730.20">
    <property type="match status" value="1"/>
</dbReference>
<comment type="caution">
    <text evidence="10">The sequence shown here is derived from an EMBL/GenBank/DDBJ whole genome shotgun (WGS) entry which is preliminary data.</text>
</comment>
<evidence type="ECO:0000256" key="7">
    <source>
        <dbReference type="ARBA" id="ARBA00038032"/>
    </source>
</evidence>
<dbReference type="Proteomes" id="UP001151088">
    <property type="component" value="Unassembled WGS sequence"/>
</dbReference>
<comment type="similarity">
    <text evidence="7 8">Belongs to the drug/metabolite transporter (DMT) superfamily. Small multidrug resistance (SMR) (TC 2.A.7.1) family.</text>
</comment>
<dbReference type="InterPro" id="IPR045324">
    <property type="entry name" value="Small_multidrug_res"/>
</dbReference>
<feature type="transmembrane region" description="Helical" evidence="9">
    <location>
        <begin position="88"/>
        <end position="107"/>
    </location>
</feature>
<feature type="transmembrane region" description="Helical" evidence="9">
    <location>
        <begin position="61"/>
        <end position="82"/>
    </location>
</feature>
<proteinExistence type="inferred from homology"/>
<dbReference type="PANTHER" id="PTHR30561:SF1">
    <property type="entry name" value="MULTIDRUG TRANSPORTER EMRE"/>
    <property type="match status" value="1"/>
</dbReference>
<keyword evidence="5 9" id="KW-1133">Transmembrane helix</keyword>
<evidence type="ECO:0000313" key="11">
    <source>
        <dbReference type="Proteomes" id="UP001151088"/>
    </source>
</evidence>
<name>A0A9X2PC43_9HYPH</name>
<accession>A0A9X2PC43</accession>
<dbReference type="PANTHER" id="PTHR30561">
    <property type="entry name" value="SMR FAMILY PROTON-DEPENDENT DRUG EFFLUX TRANSPORTER SUGE"/>
    <property type="match status" value="1"/>
</dbReference>
<dbReference type="GO" id="GO:0015199">
    <property type="term" value="F:amino-acid betaine transmembrane transporter activity"/>
    <property type="evidence" value="ECO:0007669"/>
    <property type="project" value="TreeGrafter"/>
</dbReference>
<feature type="transmembrane region" description="Helical" evidence="9">
    <location>
        <begin position="30"/>
        <end position="54"/>
    </location>
</feature>
<keyword evidence="3" id="KW-1003">Cell membrane</keyword>
<comment type="subcellular location">
    <subcellularLocation>
        <location evidence="1 8">Cell membrane</location>
        <topology evidence="1 8">Multi-pass membrane protein</topology>
    </subcellularLocation>
</comment>
<evidence type="ECO:0000313" key="10">
    <source>
        <dbReference type="EMBL" id="MCS0494689.1"/>
    </source>
</evidence>
<evidence type="ECO:0000256" key="3">
    <source>
        <dbReference type="ARBA" id="ARBA00022475"/>
    </source>
</evidence>
<dbReference type="RefSeq" id="WP_258731719.1">
    <property type="nucleotide sequence ID" value="NZ_JANTHZ010000002.1"/>
</dbReference>
<evidence type="ECO:0000256" key="2">
    <source>
        <dbReference type="ARBA" id="ARBA00022448"/>
    </source>
</evidence>
<sequence length="113" mass="11919">MSAGLVYLLLLVAIAAEVVATTALARSDGFARLVPTLVALVGYAIAFWCLSIVLRTMPTGIVYAIWSGFGIVLIALVAWLFQGQKLDMPAMLGLGLIIAGVLVVNLFSKSVTH</sequence>
<dbReference type="GO" id="GO:0005886">
    <property type="term" value="C:plasma membrane"/>
    <property type="evidence" value="ECO:0007669"/>
    <property type="project" value="UniProtKB-SubCell"/>
</dbReference>
<dbReference type="InterPro" id="IPR037185">
    <property type="entry name" value="EmrE-like"/>
</dbReference>
<keyword evidence="6 9" id="KW-0472">Membrane</keyword>
<dbReference type="AlphaFoldDB" id="A0A9X2PC43"/>
<keyword evidence="2" id="KW-0813">Transport</keyword>
<dbReference type="Pfam" id="PF00893">
    <property type="entry name" value="Multi_Drug_Res"/>
    <property type="match status" value="1"/>
</dbReference>
<evidence type="ECO:0000256" key="6">
    <source>
        <dbReference type="ARBA" id="ARBA00023136"/>
    </source>
</evidence>
<keyword evidence="4 8" id="KW-0812">Transmembrane</keyword>
<evidence type="ECO:0000256" key="8">
    <source>
        <dbReference type="RuleBase" id="RU003942"/>
    </source>
</evidence>
<evidence type="ECO:0000256" key="4">
    <source>
        <dbReference type="ARBA" id="ARBA00022692"/>
    </source>
</evidence>
<dbReference type="GO" id="GO:0015297">
    <property type="term" value="F:antiporter activity"/>
    <property type="evidence" value="ECO:0007669"/>
    <property type="project" value="TreeGrafter"/>
</dbReference>
<evidence type="ECO:0000256" key="5">
    <source>
        <dbReference type="ARBA" id="ARBA00022989"/>
    </source>
</evidence>
<dbReference type="GO" id="GO:0015220">
    <property type="term" value="F:choline transmembrane transporter activity"/>
    <property type="evidence" value="ECO:0007669"/>
    <property type="project" value="TreeGrafter"/>
</dbReference>
<gene>
    <name evidence="10" type="ORF">NVS89_06225</name>
</gene>
<dbReference type="EMBL" id="JANTHZ010000002">
    <property type="protein sequence ID" value="MCS0494689.1"/>
    <property type="molecule type" value="Genomic_DNA"/>
</dbReference>
<dbReference type="GO" id="GO:1990961">
    <property type="term" value="P:xenobiotic detoxification by transmembrane export across the plasma membrane"/>
    <property type="evidence" value="ECO:0007669"/>
    <property type="project" value="UniProtKB-ARBA"/>
</dbReference>
<reference evidence="10" key="1">
    <citation type="submission" date="2022-08" db="EMBL/GenBank/DDBJ databases">
        <authorList>
            <person name="Li F."/>
        </authorList>
    </citation>
    <scope>NUCLEOTIDE SEQUENCE</scope>
    <source>
        <strain evidence="10">MQZ15Z-1</strain>
    </source>
</reference>